<dbReference type="OrthoDB" id="1751726at2759"/>
<reference evidence="7" key="1">
    <citation type="submission" date="2020-09" db="EMBL/GenBank/DDBJ databases">
        <title>Genome-Enabled Discovery of Anthraquinone Biosynthesis in Senna tora.</title>
        <authorList>
            <person name="Kang S.-H."/>
            <person name="Pandey R.P."/>
            <person name="Lee C.-M."/>
            <person name="Sim J.-S."/>
            <person name="Jeong J.-T."/>
            <person name="Choi B.-S."/>
            <person name="Jung M."/>
            <person name="Ginzburg D."/>
            <person name="Zhao K."/>
            <person name="Won S.Y."/>
            <person name="Oh T.-J."/>
            <person name="Yu Y."/>
            <person name="Kim N.-H."/>
            <person name="Lee O.R."/>
            <person name="Lee T.-H."/>
            <person name="Bashyal P."/>
            <person name="Kim T.-S."/>
            <person name="Lee W.-H."/>
            <person name="Kawkins C."/>
            <person name="Kim C.-K."/>
            <person name="Kim J.S."/>
            <person name="Ahn B.O."/>
            <person name="Rhee S.Y."/>
            <person name="Sohng J.K."/>
        </authorList>
    </citation>
    <scope>NUCLEOTIDE SEQUENCE</scope>
    <source>
        <tissue evidence="7">Leaf</tissue>
    </source>
</reference>
<dbReference type="InterPro" id="IPR011598">
    <property type="entry name" value="bHLH_dom"/>
</dbReference>
<dbReference type="SUPFAM" id="SSF47459">
    <property type="entry name" value="HLH, helix-loop-helix DNA-binding domain"/>
    <property type="match status" value="1"/>
</dbReference>
<evidence type="ECO:0000259" key="6">
    <source>
        <dbReference type="PROSITE" id="PS50888"/>
    </source>
</evidence>
<evidence type="ECO:0000256" key="5">
    <source>
        <dbReference type="ARBA" id="ARBA00023242"/>
    </source>
</evidence>
<dbReference type="GO" id="GO:0046983">
    <property type="term" value="F:protein dimerization activity"/>
    <property type="evidence" value="ECO:0007669"/>
    <property type="project" value="InterPro"/>
</dbReference>
<dbReference type="EMBL" id="JAAIUW010000011">
    <property type="protein sequence ID" value="KAF7809832.1"/>
    <property type="molecule type" value="Genomic_DNA"/>
</dbReference>
<dbReference type="FunFam" id="4.10.280.10:FF:000053">
    <property type="entry name" value="BHLH transcription factor"/>
    <property type="match status" value="1"/>
</dbReference>
<dbReference type="PANTHER" id="PTHR45914">
    <property type="entry name" value="TRANSCRIPTION FACTOR HEC3-RELATED"/>
    <property type="match status" value="1"/>
</dbReference>
<keyword evidence="5" id="KW-0539">Nucleus</keyword>
<dbReference type="Pfam" id="PF00010">
    <property type="entry name" value="HLH"/>
    <property type="match status" value="1"/>
</dbReference>
<dbReference type="GO" id="GO:0003700">
    <property type="term" value="F:DNA-binding transcription factor activity"/>
    <property type="evidence" value="ECO:0007669"/>
    <property type="project" value="InterPro"/>
</dbReference>
<feature type="domain" description="BHLH" evidence="6">
    <location>
        <begin position="34"/>
        <end position="83"/>
    </location>
</feature>
<dbReference type="Proteomes" id="UP000634136">
    <property type="component" value="Unassembled WGS sequence"/>
</dbReference>
<organism evidence="7 8">
    <name type="scientific">Senna tora</name>
    <dbReference type="NCBI Taxonomy" id="362788"/>
    <lineage>
        <taxon>Eukaryota</taxon>
        <taxon>Viridiplantae</taxon>
        <taxon>Streptophyta</taxon>
        <taxon>Embryophyta</taxon>
        <taxon>Tracheophyta</taxon>
        <taxon>Spermatophyta</taxon>
        <taxon>Magnoliopsida</taxon>
        <taxon>eudicotyledons</taxon>
        <taxon>Gunneridae</taxon>
        <taxon>Pentapetalae</taxon>
        <taxon>rosids</taxon>
        <taxon>fabids</taxon>
        <taxon>Fabales</taxon>
        <taxon>Fabaceae</taxon>
        <taxon>Caesalpinioideae</taxon>
        <taxon>Cassia clade</taxon>
        <taxon>Senna</taxon>
    </lineage>
</organism>
<dbReference type="SMART" id="SM00353">
    <property type="entry name" value="HLH"/>
    <property type="match status" value="1"/>
</dbReference>
<dbReference type="AlphaFoldDB" id="A0A834SU90"/>
<dbReference type="PANTHER" id="PTHR45914:SF52">
    <property type="entry name" value="TRANSCRIPTION FACTOR HEC1"/>
    <property type="match status" value="1"/>
</dbReference>
<accession>A0A834SU90</accession>
<sequence length="331" mass="37969">MGAMREMIFRIAVMQPIQIDPEAIKAPKRRNVKISKDPQSVAARHRRERISERIRILQRLVPGGTKMDTASMLDEAIHYVKFLKKQVQTLHQAGANRALGFGLPTTAAAATTNVNYYSCSSIKDAEAKMAEETCFSRVEEAYQRAMEERLNRVESSVLKCKESIQHLESLLHRLTLSQGMNIELPRFDGTNAEHWIFKIQNFFEIYSTPEDQRMKIASIHMSGPACSWYMLIVRNDYIRSWQDFLDAVTSFWLVSSDTTVEEYEAKFEELYSRVTLPGLSEPWLVGSFIAGLQDSIKYELFVAQPNSYLEAVSLAKLHERKQQKTQQLFGT</sequence>
<keyword evidence="4" id="KW-0804">Transcription</keyword>
<evidence type="ECO:0000256" key="3">
    <source>
        <dbReference type="ARBA" id="ARBA00023125"/>
    </source>
</evidence>
<gene>
    <name evidence="7" type="ORF">G2W53_036575</name>
</gene>
<comment type="caution">
    <text evidence="7">The sequence shown here is derived from an EMBL/GenBank/DDBJ whole genome shotgun (WGS) entry which is preliminary data.</text>
</comment>
<dbReference type="InterPro" id="IPR036638">
    <property type="entry name" value="HLH_DNA-bd_sf"/>
</dbReference>
<dbReference type="GO" id="GO:0003677">
    <property type="term" value="F:DNA binding"/>
    <property type="evidence" value="ECO:0007669"/>
    <property type="project" value="UniProtKB-KW"/>
</dbReference>
<evidence type="ECO:0000256" key="2">
    <source>
        <dbReference type="ARBA" id="ARBA00023015"/>
    </source>
</evidence>
<evidence type="ECO:0000256" key="1">
    <source>
        <dbReference type="ARBA" id="ARBA00004123"/>
    </source>
</evidence>
<proteinExistence type="predicted"/>
<dbReference type="Gene3D" id="4.10.280.10">
    <property type="entry name" value="Helix-loop-helix DNA-binding domain"/>
    <property type="match status" value="1"/>
</dbReference>
<evidence type="ECO:0000313" key="8">
    <source>
        <dbReference type="Proteomes" id="UP000634136"/>
    </source>
</evidence>
<evidence type="ECO:0000313" key="7">
    <source>
        <dbReference type="EMBL" id="KAF7809832.1"/>
    </source>
</evidence>
<keyword evidence="8" id="KW-1185">Reference proteome</keyword>
<comment type="subcellular location">
    <subcellularLocation>
        <location evidence="1">Nucleus</location>
    </subcellularLocation>
</comment>
<dbReference type="InterPro" id="IPR045843">
    <property type="entry name" value="IND-like"/>
</dbReference>
<dbReference type="GO" id="GO:0005634">
    <property type="term" value="C:nucleus"/>
    <property type="evidence" value="ECO:0007669"/>
    <property type="project" value="UniProtKB-SubCell"/>
</dbReference>
<evidence type="ECO:0000256" key="4">
    <source>
        <dbReference type="ARBA" id="ARBA00023163"/>
    </source>
</evidence>
<dbReference type="PROSITE" id="PS50888">
    <property type="entry name" value="BHLH"/>
    <property type="match status" value="1"/>
</dbReference>
<keyword evidence="3" id="KW-0238">DNA-binding</keyword>
<name>A0A834SU90_9FABA</name>
<protein>
    <submittedName>
        <fullName evidence="7">Transcription factor HEC2</fullName>
    </submittedName>
</protein>
<keyword evidence="2" id="KW-0805">Transcription regulation</keyword>